<evidence type="ECO:0000313" key="3">
    <source>
        <dbReference type="Proteomes" id="UP001596119"/>
    </source>
</evidence>
<name>A0ABW1IE99_9PSEU</name>
<dbReference type="PANTHER" id="PTHR48207:SF3">
    <property type="entry name" value="SUCCINATE--HYDROXYMETHYLGLUTARATE COA-TRANSFERASE"/>
    <property type="match status" value="1"/>
</dbReference>
<accession>A0ABW1IE99</accession>
<dbReference type="EMBL" id="JBHSQK010000089">
    <property type="protein sequence ID" value="MFC5952047.1"/>
    <property type="molecule type" value="Genomic_DNA"/>
</dbReference>
<keyword evidence="3" id="KW-1185">Reference proteome</keyword>
<evidence type="ECO:0000256" key="1">
    <source>
        <dbReference type="ARBA" id="ARBA00022679"/>
    </source>
</evidence>
<dbReference type="Pfam" id="PF02515">
    <property type="entry name" value="CoA_transf_3"/>
    <property type="match status" value="1"/>
</dbReference>
<dbReference type="InterPro" id="IPR023606">
    <property type="entry name" value="CoA-Trfase_III_dom_1_sf"/>
</dbReference>
<dbReference type="SUPFAM" id="SSF89796">
    <property type="entry name" value="CoA-transferase family III (CaiB/BaiF)"/>
    <property type="match status" value="1"/>
</dbReference>
<reference evidence="3" key="1">
    <citation type="journal article" date="2019" name="Int. J. Syst. Evol. Microbiol.">
        <title>The Global Catalogue of Microorganisms (GCM) 10K type strain sequencing project: providing services to taxonomists for standard genome sequencing and annotation.</title>
        <authorList>
            <consortium name="The Broad Institute Genomics Platform"/>
            <consortium name="The Broad Institute Genome Sequencing Center for Infectious Disease"/>
            <person name="Wu L."/>
            <person name="Ma J."/>
        </authorList>
    </citation>
    <scope>NUCLEOTIDE SEQUENCE [LARGE SCALE GENOMIC DNA]</scope>
    <source>
        <strain evidence="3">CGMCC 4.7397</strain>
    </source>
</reference>
<dbReference type="Gene3D" id="3.30.1540.10">
    <property type="entry name" value="formyl-coa transferase, domain 3"/>
    <property type="match status" value="1"/>
</dbReference>
<evidence type="ECO:0000313" key="2">
    <source>
        <dbReference type="EMBL" id="MFC5952047.1"/>
    </source>
</evidence>
<keyword evidence="1 2" id="KW-0808">Transferase</keyword>
<dbReference type="Gene3D" id="3.40.50.10540">
    <property type="entry name" value="Crotonobetainyl-coa:carnitine coa-transferase, domain 1"/>
    <property type="match status" value="1"/>
</dbReference>
<protein>
    <submittedName>
        <fullName evidence="2">CaiB/BaiF CoA transferase family protein</fullName>
    </submittedName>
</protein>
<dbReference type="Proteomes" id="UP001596119">
    <property type="component" value="Unassembled WGS sequence"/>
</dbReference>
<dbReference type="InterPro" id="IPR044855">
    <property type="entry name" value="CoA-Trfase_III_dom3_sf"/>
</dbReference>
<proteinExistence type="predicted"/>
<dbReference type="PANTHER" id="PTHR48207">
    <property type="entry name" value="SUCCINATE--HYDROXYMETHYLGLUTARATE COA-TRANSFERASE"/>
    <property type="match status" value="1"/>
</dbReference>
<dbReference type="InterPro" id="IPR050483">
    <property type="entry name" value="CoA-transferase_III_domain"/>
</dbReference>
<dbReference type="InterPro" id="IPR003673">
    <property type="entry name" value="CoA-Trfase_fam_III"/>
</dbReference>
<gene>
    <name evidence="2" type="ORF">ACFQH9_27660</name>
</gene>
<comment type="caution">
    <text evidence="2">The sequence shown here is derived from an EMBL/GenBank/DDBJ whole genome shotgun (WGS) entry which is preliminary data.</text>
</comment>
<organism evidence="2 3">
    <name type="scientific">Pseudonocardia lutea</name>
    <dbReference type="NCBI Taxonomy" id="2172015"/>
    <lineage>
        <taxon>Bacteria</taxon>
        <taxon>Bacillati</taxon>
        <taxon>Actinomycetota</taxon>
        <taxon>Actinomycetes</taxon>
        <taxon>Pseudonocardiales</taxon>
        <taxon>Pseudonocardiaceae</taxon>
        <taxon>Pseudonocardia</taxon>
    </lineage>
</organism>
<dbReference type="RefSeq" id="WP_379570580.1">
    <property type="nucleotide sequence ID" value="NZ_JBHSQK010000089.1"/>
</dbReference>
<dbReference type="GO" id="GO:0016740">
    <property type="term" value="F:transferase activity"/>
    <property type="evidence" value="ECO:0007669"/>
    <property type="project" value="UniProtKB-KW"/>
</dbReference>
<sequence length="397" mass="42333">MTPSTSLPPLHGVTVVSLEQAVAAPFATRQLADLGARVIKIERPGAGDFARGYDEAVRGNSSYFVWLNRGKESLTLDLKSEEGRMVLSELLDRADVLVQNLGPGAAGRLGVDAAALARTHPRVIPCTVSGWGTTGPWAHRKAYDLLVQCETGLLSITGTPDEMAKVGISVADIAAGMYAYSGILTALLRRATTGQVSAVEVSLFEALAEWMGSPAYYTRYGGRQPARVGAQHATIAPYGPYDTADGRLLLAVQNDREWRALCTVVLGDPTLATDPRFASNSARVAHREELNQLISGRLATVETRAAGTLLDEAGVANASINRIEEFLDHPVLAERHRWHEVAVPGGTVQALRPPADLAGVEPVMGAVPALGEHTDAIVRELGRSDADLVDLRERAVV</sequence>